<keyword evidence="3" id="KW-1185">Reference proteome</keyword>
<feature type="compositionally biased region" description="Basic residues" evidence="1">
    <location>
        <begin position="25"/>
        <end position="36"/>
    </location>
</feature>
<evidence type="ECO:0000256" key="1">
    <source>
        <dbReference type="SAM" id="MobiDB-lite"/>
    </source>
</evidence>
<dbReference type="EMBL" id="AVOT02098882">
    <property type="protein sequence ID" value="MBW0576652.1"/>
    <property type="molecule type" value="Genomic_DNA"/>
</dbReference>
<proteinExistence type="predicted"/>
<gene>
    <name evidence="2" type="ORF">O181_116367</name>
</gene>
<dbReference type="Proteomes" id="UP000765509">
    <property type="component" value="Unassembled WGS sequence"/>
</dbReference>
<accession>A0A9Q3PYB2</accession>
<name>A0A9Q3PYB2_9BASI</name>
<reference evidence="2" key="1">
    <citation type="submission" date="2021-03" db="EMBL/GenBank/DDBJ databases">
        <title>Draft genome sequence of rust myrtle Austropuccinia psidii MF-1, a brazilian biotype.</title>
        <authorList>
            <person name="Quecine M.C."/>
            <person name="Pachon D.M.R."/>
            <person name="Bonatelli M.L."/>
            <person name="Correr F.H."/>
            <person name="Franceschini L.M."/>
            <person name="Leite T.F."/>
            <person name="Margarido G.R.A."/>
            <person name="Almeida C.A."/>
            <person name="Ferrarezi J.A."/>
            <person name="Labate C.A."/>
        </authorList>
    </citation>
    <scope>NUCLEOTIDE SEQUENCE</scope>
    <source>
        <strain evidence="2">MF-1</strain>
    </source>
</reference>
<dbReference type="AlphaFoldDB" id="A0A9Q3PYB2"/>
<evidence type="ECO:0000313" key="3">
    <source>
        <dbReference type="Proteomes" id="UP000765509"/>
    </source>
</evidence>
<protein>
    <submittedName>
        <fullName evidence="2">Uncharacterized protein</fullName>
    </submittedName>
</protein>
<feature type="region of interest" description="Disordered" evidence="1">
    <location>
        <begin position="1"/>
        <end position="49"/>
    </location>
</feature>
<comment type="caution">
    <text evidence="2">The sequence shown here is derived from an EMBL/GenBank/DDBJ whole genome shotgun (WGS) entry which is preliminary data.</text>
</comment>
<evidence type="ECO:0000313" key="2">
    <source>
        <dbReference type="EMBL" id="MBW0576652.1"/>
    </source>
</evidence>
<organism evidence="2 3">
    <name type="scientific">Austropuccinia psidii MF-1</name>
    <dbReference type="NCBI Taxonomy" id="1389203"/>
    <lineage>
        <taxon>Eukaryota</taxon>
        <taxon>Fungi</taxon>
        <taxon>Dikarya</taxon>
        <taxon>Basidiomycota</taxon>
        <taxon>Pucciniomycotina</taxon>
        <taxon>Pucciniomycetes</taxon>
        <taxon>Pucciniales</taxon>
        <taxon>Sphaerophragmiaceae</taxon>
        <taxon>Austropuccinia</taxon>
    </lineage>
</organism>
<sequence length="88" mass="9916">MTPDLEKEGPVVSKSSQQALEQSKDKHKGPQKKPRGARNNICKGKGKANWNIPHPQGYRIPKLELSAVESVFNIPELLWSSQLWNRKG</sequence>